<keyword evidence="1" id="KW-1185">Reference proteome</keyword>
<accession>A0A915MYT8</accession>
<organism evidence="1 2">
    <name type="scientific">Meloidogyne javanica</name>
    <name type="common">Root-knot nematode worm</name>
    <dbReference type="NCBI Taxonomy" id="6303"/>
    <lineage>
        <taxon>Eukaryota</taxon>
        <taxon>Metazoa</taxon>
        <taxon>Ecdysozoa</taxon>
        <taxon>Nematoda</taxon>
        <taxon>Chromadorea</taxon>
        <taxon>Rhabditida</taxon>
        <taxon>Tylenchina</taxon>
        <taxon>Tylenchomorpha</taxon>
        <taxon>Tylenchoidea</taxon>
        <taxon>Meloidogynidae</taxon>
        <taxon>Meloidogyninae</taxon>
        <taxon>Meloidogyne</taxon>
        <taxon>Meloidogyne incognita group</taxon>
    </lineage>
</organism>
<dbReference type="Proteomes" id="UP000887561">
    <property type="component" value="Unplaced"/>
</dbReference>
<protein>
    <submittedName>
        <fullName evidence="2">Uncharacterized protein</fullName>
    </submittedName>
</protein>
<reference evidence="2" key="1">
    <citation type="submission" date="2022-11" db="UniProtKB">
        <authorList>
            <consortium name="WormBaseParasite"/>
        </authorList>
    </citation>
    <scope>IDENTIFICATION</scope>
</reference>
<dbReference type="WBParaSite" id="scaffold5662_cov196.g9821">
    <property type="protein sequence ID" value="scaffold5662_cov196.g9821"/>
    <property type="gene ID" value="scaffold5662_cov196.g9821"/>
</dbReference>
<name>A0A915MYT8_MELJA</name>
<dbReference type="AlphaFoldDB" id="A0A915MYT8"/>
<evidence type="ECO:0000313" key="2">
    <source>
        <dbReference type="WBParaSite" id="scaffold5662_cov196.g9821"/>
    </source>
</evidence>
<proteinExistence type="predicted"/>
<sequence length="82" mass="9434">MLDGTQTRIGKQLNFPFEFPKVQYDDEMLATPEHTINGSTNHINIYIEDEVEHMHKEPGDIYLINEIYIKGTDINNVAIQGN</sequence>
<evidence type="ECO:0000313" key="1">
    <source>
        <dbReference type="Proteomes" id="UP000887561"/>
    </source>
</evidence>